<keyword evidence="1" id="KW-0812">Transmembrane</keyword>
<evidence type="ECO:0000256" key="1">
    <source>
        <dbReference type="SAM" id="Phobius"/>
    </source>
</evidence>
<comment type="caution">
    <text evidence="2">The sequence shown here is derived from an EMBL/GenBank/DDBJ whole genome shotgun (WGS) entry which is preliminary data.</text>
</comment>
<feature type="transmembrane region" description="Helical" evidence="1">
    <location>
        <begin position="6"/>
        <end position="24"/>
    </location>
</feature>
<evidence type="ECO:0000313" key="2">
    <source>
        <dbReference type="EMBL" id="MBU9711997.1"/>
    </source>
</evidence>
<evidence type="ECO:0000313" key="3">
    <source>
        <dbReference type="Proteomes" id="UP000784880"/>
    </source>
</evidence>
<sequence length="65" mass="7685">MVSILENVYDVSIAVLLLASLFYVRQMKRIKRDRGLTAFELIMYYIIQTAIILWIISFLLLNYVL</sequence>
<dbReference type="RefSeq" id="WP_217066153.1">
    <property type="nucleotide sequence ID" value="NZ_JAHQCS010000091.1"/>
</dbReference>
<dbReference type="EMBL" id="JAHQCS010000091">
    <property type="protein sequence ID" value="MBU9711997.1"/>
    <property type="molecule type" value="Genomic_DNA"/>
</dbReference>
<keyword evidence="1" id="KW-0472">Membrane</keyword>
<feature type="transmembrane region" description="Helical" evidence="1">
    <location>
        <begin position="36"/>
        <end position="61"/>
    </location>
</feature>
<dbReference type="Proteomes" id="UP000784880">
    <property type="component" value="Unassembled WGS sequence"/>
</dbReference>
<accession>A0ABS6JGM8</accession>
<name>A0ABS6JGM8_9BACI</name>
<keyword evidence="3" id="KW-1185">Reference proteome</keyword>
<reference evidence="2 3" key="1">
    <citation type="submission" date="2021-06" db="EMBL/GenBank/DDBJ databases">
        <title>Bacillus sp. RD4P76, an endophyte from a halophyte.</title>
        <authorList>
            <person name="Sun J.-Q."/>
        </authorList>
    </citation>
    <scope>NUCLEOTIDE SEQUENCE [LARGE SCALE GENOMIC DNA]</scope>
    <source>
        <strain evidence="2 3">CGMCC 1.15917</strain>
    </source>
</reference>
<organism evidence="2 3">
    <name type="scientific">Evansella tamaricis</name>
    <dbReference type="NCBI Taxonomy" id="2069301"/>
    <lineage>
        <taxon>Bacteria</taxon>
        <taxon>Bacillati</taxon>
        <taxon>Bacillota</taxon>
        <taxon>Bacilli</taxon>
        <taxon>Bacillales</taxon>
        <taxon>Bacillaceae</taxon>
        <taxon>Evansella</taxon>
    </lineage>
</organism>
<gene>
    <name evidence="2" type="ORF">KS419_09625</name>
</gene>
<protein>
    <submittedName>
        <fullName evidence="2">Uncharacterized protein</fullName>
    </submittedName>
</protein>
<proteinExistence type="predicted"/>
<keyword evidence="1" id="KW-1133">Transmembrane helix</keyword>